<dbReference type="Gene3D" id="3.40.50.720">
    <property type="entry name" value="NAD(P)-binding Rossmann-like Domain"/>
    <property type="match status" value="1"/>
</dbReference>
<comment type="similarity">
    <text evidence="1">Belongs to the short-chain dehydrogenases/reductases (SDR) family.</text>
</comment>
<protein>
    <submittedName>
        <fullName evidence="3">Short-chain dehydrogenase</fullName>
    </submittedName>
</protein>
<name>A0A162KC13_9PROT</name>
<dbReference type="Proteomes" id="UP000075787">
    <property type="component" value="Unassembled WGS sequence"/>
</dbReference>
<comment type="caution">
    <text evidence="3">The sequence shown here is derived from an EMBL/GenBank/DDBJ whole genome shotgun (WGS) entry which is preliminary data.</text>
</comment>
<dbReference type="GO" id="GO:0016491">
    <property type="term" value="F:oxidoreductase activity"/>
    <property type="evidence" value="ECO:0007669"/>
    <property type="project" value="UniProtKB-KW"/>
</dbReference>
<dbReference type="NCBIfam" id="NF009466">
    <property type="entry name" value="PRK12826.1-2"/>
    <property type="match status" value="1"/>
</dbReference>
<dbReference type="AlphaFoldDB" id="A0A162KC13"/>
<dbReference type="PANTHER" id="PTHR24321">
    <property type="entry name" value="DEHYDROGENASES, SHORT CHAIN"/>
    <property type="match status" value="1"/>
</dbReference>
<organism evidence="3 4">
    <name type="scientific">Tistrella mobilis</name>
    <dbReference type="NCBI Taxonomy" id="171437"/>
    <lineage>
        <taxon>Bacteria</taxon>
        <taxon>Pseudomonadati</taxon>
        <taxon>Pseudomonadota</taxon>
        <taxon>Alphaproteobacteria</taxon>
        <taxon>Geminicoccales</taxon>
        <taxon>Geminicoccaceae</taxon>
        <taxon>Tistrella</taxon>
    </lineage>
</organism>
<dbReference type="PRINTS" id="PR00081">
    <property type="entry name" value="GDHRDH"/>
</dbReference>
<sequence>MPQRRPSMSFDGRIALVTGAGSGIGAAIARRLGAGGARIALADLKADAAEALAAGLRDADVEAAAFAVDVADPDAVAGLVADVVTRFGGLHLAVNNAGIGGAEGPVGAYSIAGWRRVIDVNLNGVFYAMHAEIPAMLAAGGGAIVNMASILGLNGFAGSAAYVAAKHGVIGLTKTAAVEYSAQGVRVNAVCPGFIDTPLIAHVEPEARRHLVRQHPIGRLGTPEEVAALTCFLLSDEAGFVTGSAHLVDGGWSAV</sequence>
<dbReference type="FunFam" id="3.40.50.720:FF:000084">
    <property type="entry name" value="Short-chain dehydrogenase reductase"/>
    <property type="match status" value="1"/>
</dbReference>
<dbReference type="PANTHER" id="PTHR24321:SF8">
    <property type="entry name" value="ESTRADIOL 17-BETA-DEHYDROGENASE 8-RELATED"/>
    <property type="match status" value="1"/>
</dbReference>
<dbReference type="NCBIfam" id="NF005559">
    <property type="entry name" value="PRK07231.1"/>
    <property type="match status" value="1"/>
</dbReference>
<dbReference type="InterPro" id="IPR002347">
    <property type="entry name" value="SDR_fam"/>
</dbReference>
<keyword evidence="2" id="KW-0560">Oxidoreductase</keyword>
<gene>
    <name evidence="3" type="ORF">AUP44_11280</name>
</gene>
<evidence type="ECO:0000256" key="1">
    <source>
        <dbReference type="ARBA" id="ARBA00006484"/>
    </source>
</evidence>
<dbReference type="InterPro" id="IPR036291">
    <property type="entry name" value="NAD(P)-bd_dom_sf"/>
</dbReference>
<dbReference type="EMBL" id="LPZR01000189">
    <property type="protein sequence ID" value="KYO50897.1"/>
    <property type="molecule type" value="Genomic_DNA"/>
</dbReference>
<dbReference type="PROSITE" id="PS00061">
    <property type="entry name" value="ADH_SHORT"/>
    <property type="match status" value="1"/>
</dbReference>
<evidence type="ECO:0000256" key="2">
    <source>
        <dbReference type="ARBA" id="ARBA00023002"/>
    </source>
</evidence>
<proteinExistence type="inferred from homology"/>
<evidence type="ECO:0000313" key="4">
    <source>
        <dbReference type="Proteomes" id="UP000075787"/>
    </source>
</evidence>
<reference evidence="3 4" key="1">
    <citation type="submission" date="2015-12" db="EMBL/GenBank/DDBJ databases">
        <title>Genome sequence of Tistrella mobilis MCCC 1A02139.</title>
        <authorList>
            <person name="Lu L."/>
            <person name="Lai Q."/>
            <person name="Shao Z."/>
            <person name="Qian P."/>
        </authorList>
    </citation>
    <scope>NUCLEOTIDE SEQUENCE [LARGE SCALE GENOMIC DNA]</scope>
    <source>
        <strain evidence="3 4">MCCC 1A02139</strain>
    </source>
</reference>
<dbReference type="SUPFAM" id="SSF51735">
    <property type="entry name" value="NAD(P)-binding Rossmann-fold domains"/>
    <property type="match status" value="1"/>
</dbReference>
<dbReference type="Pfam" id="PF13561">
    <property type="entry name" value="adh_short_C2"/>
    <property type="match status" value="1"/>
</dbReference>
<accession>A0A162KC13</accession>
<evidence type="ECO:0000313" key="3">
    <source>
        <dbReference type="EMBL" id="KYO50897.1"/>
    </source>
</evidence>
<dbReference type="InterPro" id="IPR020904">
    <property type="entry name" value="Sc_DH/Rdtase_CS"/>
</dbReference>
<dbReference type="PRINTS" id="PR00080">
    <property type="entry name" value="SDRFAMILY"/>
</dbReference>